<keyword evidence="2" id="KW-1185">Reference proteome</keyword>
<dbReference type="AlphaFoldDB" id="K9VBH2"/>
<gene>
    <name evidence="1" type="ORF">Osc7112_0618</name>
</gene>
<dbReference type="EMBL" id="CP003614">
    <property type="protein sequence ID" value="AFZ05211.1"/>
    <property type="molecule type" value="Genomic_DNA"/>
</dbReference>
<accession>K9VBH2</accession>
<evidence type="ECO:0000313" key="1">
    <source>
        <dbReference type="EMBL" id="AFZ05211.1"/>
    </source>
</evidence>
<name>K9VBH2_9CYAN</name>
<dbReference type="Proteomes" id="UP000010478">
    <property type="component" value="Chromosome"/>
</dbReference>
<proteinExistence type="predicted"/>
<evidence type="ECO:0000313" key="2">
    <source>
        <dbReference type="Proteomes" id="UP000010478"/>
    </source>
</evidence>
<protein>
    <submittedName>
        <fullName evidence="1">Uncharacterized protein</fullName>
    </submittedName>
</protein>
<organism evidence="1 2">
    <name type="scientific">Phormidium nigroviride PCC 7112</name>
    <dbReference type="NCBI Taxonomy" id="179408"/>
    <lineage>
        <taxon>Bacteria</taxon>
        <taxon>Bacillati</taxon>
        <taxon>Cyanobacteriota</taxon>
        <taxon>Cyanophyceae</taxon>
        <taxon>Oscillatoriophycideae</taxon>
        <taxon>Oscillatoriales</taxon>
        <taxon>Oscillatoriaceae</taxon>
        <taxon>Phormidium</taxon>
    </lineage>
</organism>
<reference evidence="1 2" key="1">
    <citation type="submission" date="2012-05" db="EMBL/GenBank/DDBJ databases">
        <title>Finished chromosome of genome of Oscillatoria sp. PCC 7112.</title>
        <authorList>
            <consortium name="US DOE Joint Genome Institute"/>
            <person name="Gugger M."/>
            <person name="Coursin T."/>
            <person name="Rippka R."/>
            <person name="Tandeau De Marsac N."/>
            <person name="Huntemann M."/>
            <person name="Wei C.-L."/>
            <person name="Han J."/>
            <person name="Detter J.C."/>
            <person name="Han C."/>
            <person name="Tapia R."/>
            <person name="Davenport K."/>
            <person name="Daligault H."/>
            <person name="Erkkila T."/>
            <person name="Gu W."/>
            <person name="Munk A.C.C."/>
            <person name="Teshima H."/>
            <person name="Xu Y."/>
            <person name="Chain P."/>
            <person name="Chen A."/>
            <person name="Krypides N."/>
            <person name="Mavromatis K."/>
            <person name="Markowitz V."/>
            <person name="Szeto E."/>
            <person name="Ivanova N."/>
            <person name="Mikhailova N."/>
            <person name="Ovchinnikova G."/>
            <person name="Pagani I."/>
            <person name="Pati A."/>
            <person name="Goodwin L."/>
            <person name="Peters L."/>
            <person name="Pitluck S."/>
            <person name="Woyke T."/>
            <person name="Kerfeld C."/>
        </authorList>
    </citation>
    <scope>NUCLEOTIDE SEQUENCE [LARGE SCALE GENOMIC DNA]</scope>
    <source>
        <strain evidence="1 2">PCC 7112</strain>
    </source>
</reference>
<dbReference type="KEGG" id="oni:Osc7112_0618"/>
<sequence precursor="true">MDCLSVIPKQLKILATALLMVCLGAVVSVKGKNYTTVCGYFSAYCCEEVLGDRALLSQTTKTL</sequence>
<dbReference type="HOGENOM" id="CLU_2881537_0_0_3"/>